<name>A0A2W5WXA8_9MICO</name>
<dbReference type="EMBL" id="QKWH01000001">
    <property type="protein sequence ID" value="PZR55292.1"/>
    <property type="molecule type" value="Genomic_DNA"/>
</dbReference>
<accession>A0A2W5WXA8</accession>
<organism evidence="1 2">
    <name type="scientific">Xylanimonas oleitrophica</name>
    <dbReference type="NCBI Taxonomy" id="2607479"/>
    <lineage>
        <taxon>Bacteria</taxon>
        <taxon>Bacillati</taxon>
        <taxon>Actinomycetota</taxon>
        <taxon>Actinomycetes</taxon>
        <taxon>Micrococcales</taxon>
        <taxon>Promicromonosporaceae</taxon>
        <taxon>Xylanimonas</taxon>
    </lineage>
</organism>
<comment type="caution">
    <text evidence="1">The sequence shown here is derived from an EMBL/GenBank/DDBJ whole genome shotgun (WGS) entry which is preliminary data.</text>
</comment>
<evidence type="ECO:0008006" key="3">
    <source>
        <dbReference type="Google" id="ProtNLM"/>
    </source>
</evidence>
<sequence>MVVRFEKAAWSVPEFAQAVGISQQGVRDLIRAGRIKAKRLNPDLDLRSKYLITTTPAEFTDSLVDA</sequence>
<keyword evidence="2" id="KW-1185">Reference proteome</keyword>
<protein>
    <recommendedName>
        <fullName evidence="3">Helix-turn-helix domain-containing protein</fullName>
    </recommendedName>
</protein>
<dbReference type="AlphaFoldDB" id="A0A2W5WXA8"/>
<gene>
    <name evidence="1" type="ORF">DNL40_02665</name>
</gene>
<proteinExistence type="predicted"/>
<dbReference type="RefSeq" id="WP_111249656.1">
    <property type="nucleotide sequence ID" value="NZ_QKWH01000001.1"/>
</dbReference>
<reference evidence="1 2" key="1">
    <citation type="submission" date="2018-06" db="EMBL/GenBank/DDBJ databases">
        <title>Whole genome sequencing of a novel hydrocarbon degrading bacterial strain, PW21 isolated from oil contaminated produced water sample.</title>
        <authorList>
            <person name="Nagkirti P."/>
            <person name="Shaikh A."/>
            <person name="Gowdaman V."/>
            <person name="Engineer A.E."/>
            <person name="Dagar S."/>
            <person name="Dhakephalkar P.K."/>
        </authorList>
    </citation>
    <scope>NUCLEOTIDE SEQUENCE [LARGE SCALE GENOMIC DNA]</scope>
    <source>
        <strain evidence="1 2">PW21</strain>
    </source>
</reference>
<evidence type="ECO:0000313" key="2">
    <source>
        <dbReference type="Proteomes" id="UP000248783"/>
    </source>
</evidence>
<evidence type="ECO:0000313" key="1">
    <source>
        <dbReference type="EMBL" id="PZR55292.1"/>
    </source>
</evidence>
<dbReference type="Proteomes" id="UP000248783">
    <property type="component" value="Unassembled WGS sequence"/>
</dbReference>